<evidence type="ECO:0000313" key="21">
    <source>
        <dbReference type="EMBL" id="PIA99257.1"/>
    </source>
</evidence>
<keyword evidence="24" id="KW-1185">Reference proteome</keyword>
<dbReference type="OrthoDB" id="381190at2759"/>
<name>A0A2G5I385_CERBT</name>
<dbReference type="InterPro" id="IPR038980">
    <property type="entry name" value="ATM_plant"/>
</dbReference>
<dbReference type="GO" id="GO:0000781">
    <property type="term" value="C:chromosome, telomeric region"/>
    <property type="evidence" value="ECO:0007669"/>
    <property type="project" value="UniProtKB-SubCell"/>
</dbReference>
<feature type="domain" description="PI3K/PI4K catalytic" evidence="18">
    <location>
        <begin position="2576"/>
        <end position="2891"/>
    </location>
</feature>
<dbReference type="InterPro" id="IPR016024">
    <property type="entry name" value="ARM-type_fold"/>
</dbReference>
<dbReference type="GO" id="GO:0005634">
    <property type="term" value="C:nucleus"/>
    <property type="evidence" value="ECO:0007669"/>
    <property type="project" value="UniProtKB-SubCell"/>
</dbReference>
<dbReference type="InterPro" id="IPR003152">
    <property type="entry name" value="FATC_dom"/>
</dbReference>
<organism evidence="21 23">
    <name type="scientific">Cercospora beticola</name>
    <name type="common">Sugarbeet leaf spot fungus</name>
    <dbReference type="NCBI Taxonomy" id="122368"/>
    <lineage>
        <taxon>Eukaryota</taxon>
        <taxon>Fungi</taxon>
        <taxon>Dikarya</taxon>
        <taxon>Ascomycota</taxon>
        <taxon>Pezizomycotina</taxon>
        <taxon>Dothideomycetes</taxon>
        <taxon>Dothideomycetidae</taxon>
        <taxon>Mycosphaerellales</taxon>
        <taxon>Mycosphaerellaceae</taxon>
        <taxon>Cercospora</taxon>
    </lineage>
</organism>
<feature type="compositionally biased region" description="Polar residues" evidence="17">
    <location>
        <begin position="2862"/>
        <end position="2877"/>
    </location>
</feature>
<evidence type="ECO:0000256" key="10">
    <source>
        <dbReference type="ARBA" id="ARBA00022777"/>
    </source>
</evidence>
<dbReference type="InterPro" id="IPR044107">
    <property type="entry name" value="PIKKc_ATM"/>
</dbReference>
<comment type="function">
    <text evidence="13 16">Serine/threonine protein kinase which activates checkpoint signaling upon genotoxic stresses such as ionizing radiation (IR), ultraviolet light (UV), or DNA replication stalling, thereby acting as a DNA damage sensor. Recognizes the substrate consensus sequence [ST]-Q. Phosphorylates histone H2A to form H2AS128ph (gamma-H2A) at sites of DNA damage, involved in the regulation of DNA damage response mechanism. Required for the control of telomere length and genome stability.</text>
</comment>
<keyword evidence="7 16" id="KW-0808">Transferase</keyword>
<comment type="catalytic activity">
    <reaction evidence="15">
        <text>L-seryl-[protein] + ATP = O-phospho-L-seryl-[protein] + ADP + H(+)</text>
        <dbReference type="Rhea" id="RHEA:17989"/>
        <dbReference type="Rhea" id="RHEA-COMP:9863"/>
        <dbReference type="Rhea" id="RHEA-COMP:11604"/>
        <dbReference type="ChEBI" id="CHEBI:15378"/>
        <dbReference type="ChEBI" id="CHEBI:29999"/>
        <dbReference type="ChEBI" id="CHEBI:30616"/>
        <dbReference type="ChEBI" id="CHEBI:83421"/>
        <dbReference type="ChEBI" id="CHEBI:456216"/>
        <dbReference type="EC" id="2.7.11.1"/>
    </reaction>
</comment>
<dbReference type="SMART" id="SM01343">
    <property type="entry name" value="FATC"/>
    <property type="match status" value="1"/>
</dbReference>
<evidence type="ECO:0000259" key="20">
    <source>
        <dbReference type="PROSITE" id="PS51190"/>
    </source>
</evidence>
<dbReference type="SMART" id="SM00146">
    <property type="entry name" value="PI3Kc"/>
    <property type="match status" value="1"/>
</dbReference>
<evidence type="ECO:0000259" key="18">
    <source>
        <dbReference type="PROSITE" id="PS50290"/>
    </source>
</evidence>
<dbReference type="PROSITE" id="PS51189">
    <property type="entry name" value="FAT"/>
    <property type="match status" value="1"/>
</dbReference>
<evidence type="ECO:0000256" key="7">
    <source>
        <dbReference type="ARBA" id="ARBA00022679"/>
    </source>
</evidence>
<dbReference type="PANTHER" id="PTHR37079:SF4">
    <property type="entry name" value="SERINE_THREONINE-PROTEIN KINASE ATM"/>
    <property type="match status" value="1"/>
</dbReference>
<dbReference type="InterPro" id="IPR021668">
    <property type="entry name" value="TAN"/>
</dbReference>
<dbReference type="EMBL" id="CP134186">
    <property type="protein sequence ID" value="WPB00046.1"/>
    <property type="molecule type" value="Genomic_DNA"/>
</dbReference>
<evidence type="ECO:0000313" key="24">
    <source>
        <dbReference type="Proteomes" id="UP001302367"/>
    </source>
</evidence>
<sequence length="2933" mass="325991">MAQVNLEDALDHIQASKAADRRQGLDDLKHIFRHNKGSSRLRHLLDRDFHHIFEVLFKVALDGQNSLLNAKTANSRTSATNRLSDIAGGLRQSVEAGIRVLQLKTIRAVLDHVTGCLFLTNGSLCEPLALDYAKTLRAVLSYQPHVEQMKAEHWDKLARFCSSVISQAQQEVSDDDTSSMGGGTGYGLSHLSSRSTIRDSVGSQSKRSIIKPIAEEMVGCLRLLTAAPNAPRLSSGIDHLWTIINALKTCTLSRERAHLDAFGAINNILSWTRTECIRATQKATSQLLRLVKQFWSTKSPALGQMLTTVLFLRPYISHAMQGEERVTMLPELTRLLHSLETEYSIRHDRNGLLLEDLRLEINSGPLRKGQVATALFSLRPTGARAELNWVLVNILAFLRRSLIDAEQHKTPNAGNEADRDEDEDEIDLRPKKRLRLTDPLSSLVETTSRGTTQERICALQTMAFLAQQLRFSSQQLHKIVDSLLINCSEDNTSICSWAFLAAASCAVQPCASSSNLTDAWNTIWQLGVRALGNNSTCRAAAYTLSVLLASQLTSQAQCLDFVHVITHTMELSGPSQLSDAVTLLLTILMRTSQQQNPTMAAATSESIVSWLSQNFKPSKLEDKPTTMNAASYEASDILILTSTCLGQALHHLHVGGPPIWDLCARAWLSCMEDEAAIAYLLLEPATKPILSDMMKKFALLPLTSTHSSRISTESLILNHNIAELGLCQQSWKDLVHDRARPPSNDAVTMLCKAALTAECVSRCMTFRDTRKLGQLQKLANDMLNTLSAFVASDRCEAEHMASFVSTLSAACSKLPAHSIDAAVAGQQRPCEGAICHALATGLNKRYVTSDDTLDEDAMDFDDAAESQQSRGSNILQSRCELLSNDDVSYSSTALRLNVHLYCITVTTLQGGAGGVVSITSASQAVVDFLLSLSDEELLSCRDMIANLPGVGVPLTAKDTERLLGYFMEKLTRKYAYRASEVALGCVLDLMQSLIDTWTDSGEPHLFCLGLDTYDWFAEYALTDDIFSPSVQRRLAQLLVQLCQLRSDYGRDSDAGTPRSCCFKLLGKLPIAVQYKLADQIPTLFGRLVLSEHARMFDDLAGNLPTNLDWPEGMALRLLHLSKLGSSWRSLLRSCTWLIFETAGRVNSCVAHARQCIQELASSLPLQNPQKLFSLFAPQLLHTWLENGNAISGLPWETFHYASLYDLLRRHRSEIMAQLVLRGDEAGLEVMQKALKLMPRDAIRQSYGKCVAYCLAKDVVSKPLEGQDPNHLEHRLRDSIGGKDQHKKLISRHLPTIVGYILLSTEQDARSDKWLAKHDGYTGTAEALAEMMKHTRKDEELPPALEPSFTGHYLLDQLIRLCKRVNASPLSIWDASSFVLTTRMLLDAVDMSLGSLQCCRILRRVMIAVALAGTIALDGFGPEMLIHSLRPFVSDSACANDTIGLLQYLFDRSREYLRSALRFTTGAVILLVLQMRKHARSRHDSTTQESHHSETVRVMGEFQTWLVSYLSQLTWDTQCSAYSGLTEALGNVKLPGNANADSAESSLLLFLLNQWSADDSLCSRDDTIEALQILAEDFILPLTTASDVLGDDSQATRYSQEIWEILQIESLSRSFTTWAATSLGRAYAATGARPVQSVSGKPLMRTLDAENASRASHTALVTRVARLVYSQDRSEAGLAEYTLRRMRDTFSHGSDTEGAIQFQEMTPESIYSAIYGGPYGYEPTLAVMDRFPKRPDTNLVQKAMALSRETSLEVWATELASVLSSWAAGDPIISSLVALFQNVRGLAIELLPQIIHILLTNEHTTIAPLLAQAVNDHLCVDDEDVSPKQQFLLRVLLYLRSQPFPGETTRADRVHWLNIDNMVAVRAAARSAMPAAALLLAESTCLPPIQDSRRNSRRISSSQDQAVSRPPPELLLSVYKQMEEPDSFYGVTQEASLSAVLERLDHEGDGFRSMMLRSAQMDSHMRSTHRLAEHDAVGMIQSLSSLNFNSLAFALVAQGVGSTSRCQEEMLKAAQSLQQWDITPPEGHSESSAAFSVLQDLSRASDATQVLDRSRTALFDFVKHGIRRDRASIPSPTWYANLASLTEISEITTAVADADLDERWEVFARRHAWMHLAKFEDVKVFLSGRHTLFGVLSQNVHLQQSMHVALKRCRILEVEALLAFSRLSREHSKLQEALTASATMSDMIETCGAAGIRVESAVKMETASVLWDAGEATMSVKMLSSLSQPGVELAGQDVAVGRAGLLAQLAHESAEARLEKPEQILSKYLKPALNAVSRTKDRSEISQVHYEFAKFCDHELQNPSTVENLNRVTKLRQSKEEEVEAYRQALQTGKKTQPERHQMSRSLHQAQTWLELDTAEERRLRKTQSDYVNLSLQNYLQALAASEDHDICVLRFFALWLENTDGIDQGPDATVLKYLPQVPSWKFVRLMNQLMSRLDDSKTPFQQALAELLRRIFVEHPWHSLHHLFAPRSMHTATDPATASRYRAAKSIHIEISKNEESRSIADRLFAADTRYKALAESKPESGGGGSKIDISRFQQAFRVHQKIPPMELPPATITLPLRPSASYSDVPTITRVDQTVSIMSGLSAPKMLKLQATDGKWYRELYKSGDDDLRQDAIMEQVFDEVSSMLRNHKATRQRDLKLRTYKVIPLSSGSGIIEFVPNSMPINDFLSPAHKTYYPKDMAPHKAREAVARAYANGQGSTTDRVAAFQKVCANLNPVMRHFFLERFDDPDEWFTKRTAYSRTTASISILGHIIGLGDRHCSNILLDEQTGEVVHIDLGVAFEAGRVLPIPELVPFRLTRDIVDGMGSTGVEGVFRRCCEFTLDAVREDKDSIMTLLNVLRYDPLHNWTISPLRAKRMQDAQSEVSRRNGTVANSSKRKEQEAGEADRALSIVEKKLSKTLSTAAAVNELIQQATDEKHLAVLFAGWAAYF</sequence>
<feature type="region of interest" description="Disordered" evidence="17">
    <location>
        <begin position="2861"/>
        <end position="2887"/>
    </location>
</feature>
<dbReference type="PROSITE" id="PS51190">
    <property type="entry name" value="FATC"/>
    <property type="match status" value="1"/>
</dbReference>
<evidence type="ECO:0000256" key="1">
    <source>
        <dbReference type="ARBA" id="ARBA00004123"/>
    </source>
</evidence>
<evidence type="ECO:0000313" key="22">
    <source>
        <dbReference type="EMBL" id="WPB00046.1"/>
    </source>
</evidence>
<dbReference type="Gene3D" id="1.10.1070.11">
    <property type="entry name" value="Phosphatidylinositol 3-/4-kinase, catalytic domain"/>
    <property type="match status" value="1"/>
</dbReference>
<dbReference type="PROSITE" id="PS00916">
    <property type="entry name" value="PI3_4_KINASE_2"/>
    <property type="match status" value="1"/>
</dbReference>
<proteinExistence type="inferred from homology"/>
<evidence type="ECO:0000256" key="3">
    <source>
        <dbReference type="ARBA" id="ARBA00011370"/>
    </source>
</evidence>
<keyword evidence="6 16" id="KW-0723">Serine/threonine-protein kinase</keyword>
<dbReference type="GO" id="GO:0004674">
    <property type="term" value="F:protein serine/threonine kinase activity"/>
    <property type="evidence" value="ECO:0007669"/>
    <property type="project" value="UniProtKB-KW"/>
</dbReference>
<dbReference type="EC" id="2.7.11.1" evidence="4 16"/>
<dbReference type="Proteomes" id="UP001302367">
    <property type="component" value="Chromosome 3"/>
</dbReference>
<evidence type="ECO:0000256" key="5">
    <source>
        <dbReference type="ARBA" id="ARBA00014619"/>
    </source>
</evidence>
<evidence type="ECO:0000256" key="6">
    <source>
        <dbReference type="ARBA" id="ARBA00022527"/>
    </source>
</evidence>
<protein>
    <recommendedName>
        <fullName evidence="5 16">Serine/threonine-protein kinase Tel1</fullName>
        <ecNumber evidence="4 16">2.7.11.1</ecNumber>
    </recommendedName>
</protein>
<evidence type="ECO:0000256" key="4">
    <source>
        <dbReference type="ARBA" id="ARBA00012513"/>
    </source>
</evidence>
<dbReference type="Pfam" id="PF00454">
    <property type="entry name" value="PI3_PI4_kinase"/>
    <property type="match status" value="1"/>
</dbReference>
<feature type="domain" description="FAT" evidence="19">
    <location>
        <begin position="1862"/>
        <end position="2473"/>
    </location>
</feature>
<dbReference type="PROSITE" id="PS50290">
    <property type="entry name" value="PI3_4_KINASE_3"/>
    <property type="match status" value="1"/>
</dbReference>
<evidence type="ECO:0000256" key="9">
    <source>
        <dbReference type="ARBA" id="ARBA00022763"/>
    </source>
</evidence>
<dbReference type="InterPro" id="IPR014009">
    <property type="entry name" value="PIK_FAT"/>
</dbReference>
<evidence type="ECO:0000256" key="16">
    <source>
        <dbReference type="RuleBase" id="RU365027"/>
    </source>
</evidence>
<dbReference type="Proteomes" id="UP000230605">
    <property type="component" value="Chromosome 3"/>
</dbReference>
<dbReference type="SUPFAM" id="SSF56112">
    <property type="entry name" value="Protein kinase-like (PK-like)"/>
    <property type="match status" value="1"/>
</dbReference>
<dbReference type="SUPFAM" id="SSF48371">
    <property type="entry name" value="ARM repeat"/>
    <property type="match status" value="1"/>
</dbReference>
<evidence type="ECO:0000256" key="14">
    <source>
        <dbReference type="ARBA" id="ARBA00047899"/>
    </source>
</evidence>
<evidence type="ECO:0000256" key="2">
    <source>
        <dbReference type="ARBA" id="ARBA00010769"/>
    </source>
</evidence>
<comment type="subcellular location">
    <subcellularLocation>
        <location evidence="16">Chromosome</location>
        <location evidence="16">Telomere</location>
    </subcellularLocation>
    <subcellularLocation>
        <location evidence="1 16">Nucleus</location>
    </subcellularLocation>
</comment>
<reference evidence="22 24" key="2">
    <citation type="submission" date="2023-09" db="EMBL/GenBank/DDBJ databases">
        <title>Complete-Gapless Cercospora beticola genome.</title>
        <authorList>
            <person name="Wyatt N.A."/>
            <person name="Spanner R.E."/>
            <person name="Bolton M.D."/>
        </authorList>
    </citation>
    <scope>NUCLEOTIDE SEQUENCE [LARGE SCALE GENOMIC DNA]</scope>
    <source>
        <strain evidence="22">Cb09-40</strain>
    </source>
</reference>
<keyword evidence="10 16" id="KW-0418">Kinase</keyword>
<dbReference type="SMART" id="SM01342">
    <property type="entry name" value="TAN"/>
    <property type="match status" value="1"/>
</dbReference>
<dbReference type="GO" id="GO:0005524">
    <property type="term" value="F:ATP binding"/>
    <property type="evidence" value="ECO:0007669"/>
    <property type="project" value="UniProtKB-KW"/>
</dbReference>
<reference evidence="21 23" key="1">
    <citation type="submission" date="2015-10" db="EMBL/GenBank/DDBJ databases">
        <title>The cercosporin biosynthetic gene cluster was horizontally transferred to several fungal lineages and shown to be expanded in Cercospora beticola based on microsynteny with recipient genomes.</title>
        <authorList>
            <person name="De Jonge R."/>
            <person name="Ebert M.K."/>
            <person name="Suttle J.C."/>
            <person name="Jurick Ii W.M."/>
            <person name="Secor G.A."/>
            <person name="Thomma B.P."/>
            <person name="Van De Peer Y."/>
            <person name="Bolton M.D."/>
        </authorList>
    </citation>
    <scope>NUCLEOTIDE SEQUENCE [LARGE SCALE GENOMIC DNA]</scope>
    <source>
        <strain evidence="21 23">09-40</strain>
    </source>
</reference>
<dbReference type="InterPro" id="IPR018936">
    <property type="entry name" value="PI3/4_kinase_CS"/>
</dbReference>
<dbReference type="CDD" id="cd05171">
    <property type="entry name" value="PIKKc_ATM"/>
    <property type="match status" value="1"/>
</dbReference>
<dbReference type="InterPro" id="IPR036940">
    <property type="entry name" value="PI3/4_kinase_cat_sf"/>
</dbReference>
<keyword evidence="9 16" id="KW-0227">DNA damage</keyword>
<evidence type="ECO:0000256" key="13">
    <source>
        <dbReference type="ARBA" id="ARBA00025079"/>
    </source>
</evidence>
<keyword evidence="11 16" id="KW-0067">ATP-binding</keyword>
<keyword evidence="16" id="KW-0158">Chromosome</keyword>
<evidence type="ECO:0000256" key="8">
    <source>
        <dbReference type="ARBA" id="ARBA00022741"/>
    </source>
</evidence>
<feature type="domain" description="FATC" evidence="20">
    <location>
        <begin position="2901"/>
        <end position="2933"/>
    </location>
</feature>
<dbReference type="InterPro" id="IPR000403">
    <property type="entry name" value="PI3/4_kinase_cat_dom"/>
</dbReference>
<evidence type="ECO:0000256" key="11">
    <source>
        <dbReference type="ARBA" id="ARBA00022840"/>
    </source>
</evidence>
<keyword evidence="16" id="KW-0156">Chromatin regulator</keyword>
<dbReference type="EMBL" id="LKMD01000101">
    <property type="protein sequence ID" value="PIA99257.1"/>
    <property type="molecule type" value="Genomic_DNA"/>
</dbReference>
<keyword evidence="12 16" id="KW-0539">Nucleus</keyword>
<comment type="subunit">
    <text evidence="3">Associates with DNA double-strand breaks.</text>
</comment>
<dbReference type="GO" id="GO:0006281">
    <property type="term" value="P:DNA repair"/>
    <property type="evidence" value="ECO:0007669"/>
    <property type="project" value="InterPro"/>
</dbReference>
<dbReference type="InterPro" id="IPR011009">
    <property type="entry name" value="Kinase-like_dom_sf"/>
</dbReference>
<comment type="similarity">
    <text evidence="2 16">Belongs to the PI3/PI4-kinase family. ATM subfamily.</text>
</comment>
<evidence type="ECO:0000256" key="15">
    <source>
        <dbReference type="ARBA" id="ARBA00048679"/>
    </source>
</evidence>
<evidence type="ECO:0000256" key="17">
    <source>
        <dbReference type="SAM" id="MobiDB-lite"/>
    </source>
</evidence>
<comment type="catalytic activity">
    <reaction evidence="14 16">
        <text>L-threonyl-[protein] + ATP = O-phospho-L-threonyl-[protein] + ADP + H(+)</text>
        <dbReference type="Rhea" id="RHEA:46608"/>
        <dbReference type="Rhea" id="RHEA-COMP:11060"/>
        <dbReference type="Rhea" id="RHEA-COMP:11605"/>
        <dbReference type="ChEBI" id="CHEBI:15378"/>
        <dbReference type="ChEBI" id="CHEBI:30013"/>
        <dbReference type="ChEBI" id="CHEBI:30616"/>
        <dbReference type="ChEBI" id="CHEBI:61977"/>
        <dbReference type="ChEBI" id="CHEBI:456216"/>
        <dbReference type="EC" id="2.7.11.1"/>
    </reaction>
</comment>
<accession>A0A2G5I385</accession>
<dbReference type="Pfam" id="PF02260">
    <property type="entry name" value="FATC"/>
    <property type="match status" value="1"/>
</dbReference>
<dbReference type="Gene3D" id="3.30.1010.10">
    <property type="entry name" value="Phosphatidylinositol 3-kinase Catalytic Subunit, Chain A, domain 4"/>
    <property type="match status" value="1"/>
</dbReference>
<dbReference type="GO" id="GO:0035556">
    <property type="term" value="P:intracellular signal transduction"/>
    <property type="evidence" value="ECO:0007669"/>
    <property type="project" value="UniProtKB-ARBA"/>
</dbReference>
<dbReference type="Pfam" id="PF11640">
    <property type="entry name" value="TAN"/>
    <property type="match status" value="1"/>
</dbReference>
<dbReference type="PANTHER" id="PTHR37079">
    <property type="entry name" value="SERINE/THREONINE-PROTEIN KINASE ATM"/>
    <property type="match status" value="1"/>
</dbReference>
<keyword evidence="8 16" id="KW-0547">Nucleotide-binding</keyword>
<gene>
    <name evidence="21" type="ORF">CB0940_02893</name>
    <name evidence="22" type="ORF">RHO25_004665</name>
</gene>
<keyword evidence="16" id="KW-0779">Telomere</keyword>
<dbReference type="GO" id="GO:0006325">
    <property type="term" value="P:chromatin organization"/>
    <property type="evidence" value="ECO:0007669"/>
    <property type="project" value="UniProtKB-KW"/>
</dbReference>
<evidence type="ECO:0000259" key="19">
    <source>
        <dbReference type="PROSITE" id="PS51189"/>
    </source>
</evidence>
<feature type="region of interest" description="Disordered" evidence="17">
    <location>
        <begin position="409"/>
        <end position="429"/>
    </location>
</feature>
<evidence type="ECO:0000313" key="23">
    <source>
        <dbReference type="Proteomes" id="UP000230605"/>
    </source>
</evidence>
<evidence type="ECO:0000256" key="12">
    <source>
        <dbReference type="ARBA" id="ARBA00023242"/>
    </source>
</evidence>